<evidence type="ECO:0000313" key="3">
    <source>
        <dbReference type="Proteomes" id="UP001596512"/>
    </source>
</evidence>
<keyword evidence="3" id="KW-1185">Reference proteome</keyword>
<feature type="transmembrane region" description="Helical" evidence="1">
    <location>
        <begin position="84"/>
        <end position="106"/>
    </location>
</feature>
<comment type="caution">
    <text evidence="2">The sequence shown here is derived from an EMBL/GenBank/DDBJ whole genome shotgun (WGS) entry which is preliminary data.</text>
</comment>
<sequence length="127" mass="14070">MSRSSPARPGFAAFQVGEPAGYVDADGNIDYVALQQSADFRLLRKQALRFAVPATVLFLVWYLTYVILSAYAPEFMSRPVFGAVNVGLAFGMLQFASTVVITLLYGRHAKRKVDPRVDAVRALVERR</sequence>
<reference evidence="3" key="1">
    <citation type="journal article" date="2019" name="Int. J. Syst. Evol. Microbiol.">
        <title>The Global Catalogue of Microorganisms (GCM) 10K type strain sequencing project: providing services to taxonomists for standard genome sequencing and annotation.</title>
        <authorList>
            <consortium name="The Broad Institute Genomics Platform"/>
            <consortium name="The Broad Institute Genome Sequencing Center for Infectious Disease"/>
            <person name="Wu L."/>
            <person name="Ma J."/>
        </authorList>
    </citation>
    <scope>NUCLEOTIDE SEQUENCE [LARGE SCALE GENOMIC DNA]</scope>
    <source>
        <strain evidence="3">JCM 17695</strain>
    </source>
</reference>
<dbReference type="PANTHER" id="PTHR38441">
    <property type="entry name" value="INTEGRAL MEMBRANE PROTEIN-RELATED"/>
    <property type="match status" value="1"/>
</dbReference>
<dbReference type="EMBL" id="JBHTEY010000004">
    <property type="protein sequence ID" value="MFC7614911.1"/>
    <property type="molecule type" value="Genomic_DNA"/>
</dbReference>
<dbReference type="Pfam" id="PF04341">
    <property type="entry name" value="DUF485"/>
    <property type="match status" value="1"/>
</dbReference>
<dbReference type="InterPro" id="IPR007436">
    <property type="entry name" value="DUF485"/>
</dbReference>
<protein>
    <submittedName>
        <fullName evidence="2">DUF485 domain-containing protein</fullName>
    </submittedName>
</protein>
<evidence type="ECO:0000256" key="1">
    <source>
        <dbReference type="SAM" id="Phobius"/>
    </source>
</evidence>
<accession>A0ABW2TN29</accession>
<proteinExistence type="predicted"/>
<dbReference type="PANTHER" id="PTHR38441:SF1">
    <property type="entry name" value="MEMBRANE PROTEIN"/>
    <property type="match status" value="1"/>
</dbReference>
<evidence type="ECO:0000313" key="2">
    <source>
        <dbReference type="EMBL" id="MFC7614911.1"/>
    </source>
</evidence>
<organism evidence="2 3">
    <name type="scientific">Actinokineospora soli</name>
    <dbReference type="NCBI Taxonomy" id="1048753"/>
    <lineage>
        <taxon>Bacteria</taxon>
        <taxon>Bacillati</taxon>
        <taxon>Actinomycetota</taxon>
        <taxon>Actinomycetes</taxon>
        <taxon>Pseudonocardiales</taxon>
        <taxon>Pseudonocardiaceae</taxon>
        <taxon>Actinokineospora</taxon>
    </lineage>
</organism>
<keyword evidence="1" id="KW-0812">Transmembrane</keyword>
<keyword evidence="1" id="KW-0472">Membrane</keyword>
<keyword evidence="1" id="KW-1133">Transmembrane helix</keyword>
<dbReference type="Proteomes" id="UP001596512">
    <property type="component" value="Unassembled WGS sequence"/>
</dbReference>
<name>A0ABW2TN29_9PSEU</name>
<gene>
    <name evidence="2" type="ORF">ACFQV2_16710</name>
</gene>
<feature type="transmembrane region" description="Helical" evidence="1">
    <location>
        <begin position="50"/>
        <end position="72"/>
    </location>
</feature>